<proteinExistence type="predicted"/>
<feature type="transmembrane region" description="Helical" evidence="2">
    <location>
        <begin position="97"/>
        <end position="116"/>
    </location>
</feature>
<gene>
    <name evidence="3" type="ORF">GCM10012284_50490</name>
</gene>
<comment type="caution">
    <text evidence="3">The sequence shown here is derived from an EMBL/GenBank/DDBJ whole genome shotgun (WGS) entry which is preliminary data.</text>
</comment>
<keyword evidence="2" id="KW-0472">Membrane</keyword>
<protein>
    <submittedName>
        <fullName evidence="3">Uncharacterized protein</fullName>
    </submittedName>
</protein>
<evidence type="ECO:0000313" key="4">
    <source>
        <dbReference type="Proteomes" id="UP000656042"/>
    </source>
</evidence>
<keyword evidence="4" id="KW-1185">Reference proteome</keyword>
<reference evidence="3" key="2">
    <citation type="submission" date="2020-09" db="EMBL/GenBank/DDBJ databases">
        <authorList>
            <person name="Sun Q."/>
            <person name="Zhou Y."/>
        </authorList>
    </citation>
    <scope>NUCLEOTIDE SEQUENCE</scope>
    <source>
        <strain evidence="3">CGMCC 4.7299</strain>
    </source>
</reference>
<feature type="transmembrane region" description="Helical" evidence="2">
    <location>
        <begin position="196"/>
        <end position="221"/>
    </location>
</feature>
<dbReference type="Proteomes" id="UP000656042">
    <property type="component" value="Unassembled WGS sequence"/>
</dbReference>
<keyword evidence="2" id="KW-1133">Transmembrane helix</keyword>
<sequence length="223" mass="23844">MRTLGFGVLCGRRGGNAGPRRERSGKARTAGKGSPACGPQGRLEDVEKVLTGAGIGAADDTEILQRLRCRTSDPGISPLAHVPVLSVSMAARTSVALWRYWGVVPLAVIIISVSTASGLGPGTYAILVGLLLFYILFQAPVWCGAVNRTRSGGSVDYCRNNSSGLLLGCSRVRQHKWQKLQSLWWTARWRENTRGLWVGPAAKFATLTGLIGTVTGIYGMFKG</sequence>
<feature type="region of interest" description="Disordered" evidence="1">
    <location>
        <begin position="12"/>
        <end position="38"/>
    </location>
</feature>
<evidence type="ECO:0000313" key="3">
    <source>
        <dbReference type="EMBL" id="GGL09695.1"/>
    </source>
</evidence>
<dbReference type="EMBL" id="BMMX01000033">
    <property type="protein sequence ID" value="GGL09695.1"/>
    <property type="molecule type" value="Genomic_DNA"/>
</dbReference>
<evidence type="ECO:0000256" key="1">
    <source>
        <dbReference type="SAM" id="MobiDB-lite"/>
    </source>
</evidence>
<accession>A0A8J3FQT1</accession>
<feature type="transmembrane region" description="Helical" evidence="2">
    <location>
        <begin position="122"/>
        <end position="143"/>
    </location>
</feature>
<dbReference type="AlphaFoldDB" id="A0A8J3FQT1"/>
<keyword evidence="2" id="KW-0812">Transmembrane</keyword>
<organism evidence="3 4">
    <name type="scientific">Mangrovihabitans endophyticus</name>
    <dbReference type="NCBI Taxonomy" id="1751298"/>
    <lineage>
        <taxon>Bacteria</taxon>
        <taxon>Bacillati</taxon>
        <taxon>Actinomycetota</taxon>
        <taxon>Actinomycetes</taxon>
        <taxon>Micromonosporales</taxon>
        <taxon>Micromonosporaceae</taxon>
        <taxon>Mangrovihabitans</taxon>
    </lineage>
</organism>
<name>A0A8J3FQT1_9ACTN</name>
<evidence type="ECO:0000256" key="2">
    <source>
        <dbReference type="SAM" id="Phobius"/>
    </source>
</evidence>
<reference evidence="3" key="1">
    <citation type="journal article" date="2014" name="Int. J. Syst. Evol. Microbiol.">
        <title>Complete genome sequence of Corynebacterium casei LMG S-19264T (=DSM 44701T), isolated from a smear-ripened cheese.</title>
        <authorList>
            <consortium name="US DOE Joint Genome Institute (JGI-PGF)"/>
            <person name="Walter F."/>
            <person name="Albersmeier A."/>
            <person name="Kalinowski J."/>
            <person name="Ruckert C."/>
        </authorList>
    </citation>
    <scope>NUCLEOTIDE SEQUENCE</scope>
    <source>
        <strain evidence="3">CGMCC 4.7299</strain>
    </source>
</reference>